<organism evidence="1">
    <name type="scientific">Myoviridae sp. ctJ2i1</name>
    <dbReference type="NCBI Taxonomy" id="2825079"/>
    <lineage>
        <taxon>Viruses</taxon>
        <taxon>Duplodnaviria</taxon>
        <taxon>Heunggongvirae</taxon>
        <taxon>Uroviricota</taxon>
        <taxon>Caudoviricetes</taxon>
    </lineage>
</organism>
<proteinExistence type="predicted"/>
<sequence>MEVYYDTKLRKKWIKILDTFIYKYSNSCNLDILICETNKKDIYGEAIFDNKSALIKINFNTGDIEDTFIHELAHCISQERSHKLIWRRCYRKLKGINNE</sequence>
<dbReference type="EMBL" id="BK016182">
    <property type="protein sequence ID" value="DAG00601.1"/>
    <property type="molecule type" value="Genomic_DNA"/>
</dbReference>
<name>A0A8S5V1L3_9CAUD</name>
<accession>A0A8S5V1L3</accession>
<evidence type="ECO:0000313" key="1">
    <source>
        <dbReference type="EMBL" id="DAG00601.1"/>
    </source>
</evidence>
<protein>
    <submittedName>
        <fullName evidence="1">SprT-like family protein</fullName>
    </submittedName>
</protein>
<reference evidence="1" key="1">
    <citation type="journal article" date="2021" name="Proc. Natl. Acad. Sci. U.S.A.">
        <title>A Catalog of Tens of Thousands of Viruses from Human Metagenomes Reveals Hidden Associations with Chronic Diseases.</title>
        <authorList>
            <person name="Tisza M.J."/>
            <person name="Buck C.B."/>
        </authorList>
    </citation>
    <scope>NUCLEOTIDE SEQUENCE</scope>
    <source>
        <strain evidence="1">CtJ2i1</strain>
    </source>
</reference>